<name>A0ABR1H3E6_9HYPO</name>
<comment type="similarity">
    <text evidence="2">Belongs to the plant acyltransferase family.</text>
</comment>
<sequence>MFGLLSYLPFLKNEQRPLPDVVETDDIIPVHLFDDSAAARGIVLVWTYKFDDVLDPDKLYTALSELFQMNGWRRFSGRFRYRPDGSLEIHVPSECSEQRPAVHFTKEHHDSPMTEHPLASKLPQPTVKVATYPGPKEFCSLGLGPETPRNIDDFVFSGKPQFCLHVQTFTDGTLVSVTHSHISIDLMGLASILEAWSLILNGKPEAVAPMIGYREDPFDGLWNPPPKQRHILADKVLDGWRLRYWGLRSLYESWRCSDVQSRTLCVPRHTMDKMIQEARSHTDIETDTPASGRKPFISEGDVLTAVACRILAQHQGPGSSRELATIMAVDPRSRAKSVFLQEAAYIQNSPTNIYFFCRANEALALPVGKLALLVREAIETQATEEQLKAAASLSVESMRASKMPVIFGDKNMTTQFMSNWTKGSLAEKMDFSQAVVRDATPRAWSGKRGHPVYYQASDPSHNTVSVISSVFVVVGKDYDGNTWFSISLPGGMWSDLMDYLEQFA</sequence>
<evidence type="ECO:0000256" key="1">
    <source>
        <dbReference type="ARBA" id="ARBA00005179"/>
    </source>
</evidence>
<dbReference type="Proteomes" id="UP001498476">
    <property type="component" value="Unassembled WGS sequence"/>
</dbReference>
<keyword evidence="6" id="KW-1185">Reference proteome</keyword>
<evidence type="ECO:0000256" key="2">
    <source>
        <dbReference type="ARBA" id="ARBA00009861"/>
    </source>
</evidence>
<gene>
    <name evidence="5" type="ORF">QQX98_005811</name>
</gene>
<evidence type="ECO:0000256" key="3">
    <source>
        <dbReference type="ARBA" id="ARBA00022679"/>
    </source>
</evidence>
<evidence type="ECO:0000313" key="6">
    <source>
        <dbReference type="Proteomes" id="UP001498476"/>
    </source>
</evidence>
<keyword evidence="3" id="KW-0808">Transferase</keyword>
<dbReference type="PANTHER" id="PTHR31896">
    <property type="entry name" value="FAMILY REGULATORY PROTEIN, PUTATIVE (AFU_ORTHOLOGUE AFUA_3G14730)-RELATED"/>
    <property type="match status" value="1"/>
</dbReference>
<evidence type="ECO:0000313" key="5">
    <source>
        <dbReference type="EMBL" id="KAK7415565.1"/>
    </source>
</evidence>
<protein>
    <submittedName>
        <fullName evidence="5">Uncharacterized protein</fullName>
    </submittedName>
</protein>
<proteinExistence type="inferred from homology"/>
<comment type="caution">
    <text evidence="5">The sequence shown here is derived from an EMBL/GenBank/DDBJ whole genome shotgun (WGS) entry which is preliminary data.</text>
</comment>
<evidence type="ECO:0000256" key="4">
    <source>
        <dbReference type="ARBA" id="ARBA00023315"/>
    </source>
</evidence>
<dbReference type="InterPro" id="IPR023213">
    <property type="entry name" value="CAT-like_dom_sf"/>
</dbReference>
<organism evidence="5 6">
    <name type="scientific">Neonectria punicea</name>
    <dbReference type="NCBI Taxonomy" id="979145"/>
    <lineage>
        <taxon>Eukaryota</taxon>
        <taxon>Fungi</taxon>
        <taxon>Dikarya</taxon>
        <taxon>Ascomycota</taxon>
        <taxon>Pezizomycotina</taxon>
        <taxon>Sordariomycetes</taxon>
        <taxon>Hypocreomycetidae</taxon>
        <taxon>Hypocreales</taxon>
        <taxon>Nectriaceae</taxon>
        <taxon>Neonectria</taxon>
    </lineage>
</organism>
<dbReference type="PANTHER" id="PTHR31896:SF69">
    <property type="entry name" value="FAMILY REGULATORY PROTEIN, PUTATIVE (AFU_ORTHOLOGUE AFUA_3G14730)-RELATED"/>
    <property type="match status" value="1"/>
</dbReference>
<dbReference type="InterPro" id="IPR051283">
    <property type="entry name" value="Sec_Metabolite_Acyltrans"/>
</dbReference>
<dbReference type="Pfam" id="PF02458">
    <property type="entry name" value="Transferase"/>
    <property type="match status" value="1"/>
</dbReference>
<comment type="pathway">
    <text evidence="1">Secondary metabolite biosynthesis.</text>
</comment>
<keyword evidence="4" id="KW-0012">Acyltransferase</keyword>
<dbReference type="Gene3D" id="3.30.559.10">
    <property type="entry name" value="Chloramphenicol acetyltransferase-like domain"/>
    <property type="match status" value="2"/>
</dbReference>
<accession>A0ABR1H3E6</accession>
<reference evidence="5 6" key="1">
    <citation type="journal article" date="2025" name="Microbiol. Resour. Announc.">
        <title>Draft genome sequences for Neonectria magnoliae and Neonectria punicea, canker pathogens of Liriodendron tulipifera and Acer saccharum in West Virginia.</title>
        <authorList>
            <person name="Petronek H.M."/>
            <person name="Kasson M.T."/>
            <person name="Metheny A.M."/>
            <person name="Stauder C.M."/>
            <person name="Lovett B."/>
            <person name="Lynch S.C."/>
            <person name="Garnas J.R."/>
            <person name="Kasson L.R."/>
            <person name="Stajich J.E."/>
        </authorList>
    </citation>
    <scope>NUCLEOTIDE SEQUENCE [LARGE SCALE GENOMIC DNA]</scope>
    <source>
        <strain evidence="5 6">NRRL 64653</strain>
    </source>
</reference>
<dbReference type="EMBL" id="JAZAVJ010000081">
    <property type="protein sequence ID" value="KAK7415565.1"/>
    <property type="molecule type" value="Genomic_DNA"/>
</dbReference>